<feature type="region of interest" description="Disordered" evidence="1">
    <location>
        <begin position="148"/>
        <end position="170"/>
    </location>
</feature>
<sequence length="653" mass="72441">MDVLDDALLGDIFRLGGVQDILACSGVYNGIITSSIPIQLILYRHLLEPRRSSQDFQDTFREDQSDERCLRCLIRRDEAIRDLRPRHYTVELPEDQVIIAASNRYIITKYSDYRAMFSSQRNYADAPFTIQPNGHHLLLTIWTIHRGSDPPSPEGSEGIEGSEGSGGRSGEVQIARLSQQRIYVPFNPDLNTLVVSLEKDLIAVPEDTSRFSGDTRSNTVHLFHLLNHENGIATRKGKRTIDVHFEAERSNAHVRLHSGPGRVMRITRAGQTIIMDWDSGEILGILITPPNISTTTKIFLSEKTIICNISWPSSATHAPPSHSAAQQTAEKYSYIAIYDIESLPKDQVGPPNVSQPTLILRLPSSASDLPRHISDRLRPRTDNVIPGDDGLIGNTTISDTSGLGYLHLVAEVNVVELSSEGESSDAKRGSLCIRITEKGLNQIGVLARALTLHSMISYNKQKTSLNPHGRIRTIFPHVPIVEPAGWLKFSVTFIEPELQPLSIVGAHEDKVFCVNADPPVLGDSLGNRQQSSGVHLILQDLRTAGEDHEIGVGLGGLGNKLDLGSEDNTEEDTPRILQRYHRRVERITHDASQSIKRRRHGVTISEAGLPDMTKRIDEAHFNGHTLVLQYSSGWLQGTTVDIFDFDRHSSSCV</sequence>
<keyword evidence="4" id="KW-1185">Reference proteome</keyword>
<reference evidence="2" key="1">
    <citation type="submission" date="2013-07" db="EMBL/GenBank/DDBJ databases">
        <title>The Genome Sequence of Cryptococcus dejecticola CBS10117.</title>
        <authorList>
            <consortium name="The Broad Institute Genome Sequencing Platform"/>
            <person name="Cuomo C."/>
            <person name="Litvintseva A."/>
            <person name="Chen Y."/>
            <person name="Heitman J."/>
            <person name="Sun S."/>
            <person name="Springer D."/>
            <person name="Dromer F."/>
            <person name="Young S.K."/>
            <person name="Zeng Q."/>
            <person name="Gargeya S."/>
            <person name="Fitzgerald M."/>
            <person name="Abouelleil A."/>
            <person name="Alvarado L."/>
            <person name="Berlin A.M."/>
            <person name="Chapman S.B."/>
            <person name="Dewar J."/>
            <person name="Goldberg J."/>
            <person name="Griggs A."/>
            <person name="Gujja S."/>
            <person name="Hansen M."/>
            <person name="Howarth C."/>
            <person name="Imamovic A."/>
            <person name="Larimer J."/>
            <person name="McCowan C."/>
            <person name="Murphy C."/>
            <person name="Pearson M."/>
            <person name="Priest M."/>
            <person name="Roberts A."/>
            <person name="Saif S."/>
            <person name="Shea T."/>
            <person name="Sykes S."/>
            <person name="Wortman J."/>
            <person name="Nusbaum C."/>
            <person name="Birren B."/>
        </authorList>
    </citation>
    <scope>NUCLEOTIDE SEQUENCE [LARGE SCALE GENOMIC DNA]</scope>
    <source>
        <strain evidence="2">CBS 10117</strain>
    </source>
</reference>
<gene>
    <name evidence="2" type="ORF">I303_06274</name>
    <name evidence="3" type="ORF">I303_106255</name>
</gene>
<evidence type="ECO:0000313" key="2">
    <source>
        <dbReference type="EMBL" id="OBR83987.1"/>
    </source>
</evidence>
<dbReference type="RefSeq" id="XP_018261829.1">
    <property type="nucleotide sequence ID" value="XM_018409556.1"/>
</dbReference>
<reference evidence="3" key="3">
    <citation type="submission" date="2024-02" db="EMBL/GenBank/DDBJ databases">
        <title>Comparative genomics of Cryptococcus and Kwoniella reveals pathogenesis evolution and contrasting modes of karyotype evolution via chromosome fusion or intercentromeric recombination.</title>
        <authorList>
            <person name="Coelho M.A."/>
            <person name="David-Palma M."/>
            <person name="Shea T."/>
            <person name="Bowers K."/>
            <person name="McGinley-Smith S."/>
            <person name="Mohammad A.W."/>
            <person name="Gnirke A."/>
            <person name="Yurkov A.M."/>
            <person name="Nowrousian M."/>
            <person name="Sun S."/>
            <person name="Cuomo C.A."/>
            <person name="Heitman J."/>
        </authorList>
    </citation>
    <scope>NUCLEOTIDE SEQUENCE</scope>
    <source>
        <strain evidence="3">CBS 10117</strain>
    </source>
</reference>
<dbReference type="AlphaFoldDB" id="A0A1A6A1P9"/>
<protein>
    <submittedName>
        <fullName evidence="2">Uncharacterized protein</fullName>
    </submittedName>
</protein>
<dbReference type="VEuPathDB" id="FungiDB:I303_06274"/>
<dbReference type="Proteomes" id="UP000078595">
    <property type="component" value="Chromosome 7"/>
</dbReference>
<dbReference type="OrthoDB" id="2566656at2759"/>
<dbReference type="GeneID" id="28969973"/>
<dbReference type="EMBL" id="KI894033">
    <property type="protein sequence ID" value="OBR83987.1"/>
    <property type="molecule type" value="Genomic_DNA"/>
</dbReference>
<accession>A0A1A6A1P9</accession>
<dbReference type="KEGG" id="kdj:28969973"/>
<reference evidence="3" key="2">
    <citation type="submission" date="2013-07" db="EMBL/GenBank/DDBJ databases">
        <authorList>
            <consortium name="The Broad Institute Genome Sequencing Platform"/>
            <person name="Cuomo C."/>
            <person name="Litvintseva A."/>
            <person name="Chen Y."/>
            <person name="Heitman J."/>
            <person name="Sun S."/>
            <person name="Springer D."/>
            <person name="Dromer F."/>
            <person name="Young S.K."/>
            <person name="Zeng Q."/>
            <person name="Gargeya S."/>
            <person name="Fitzgerald M."/>
            <person name="Abouelleil A."/>
            <person name="Alvarado L."/>
            <person name="Berlin A.M."/>
            <person name="Chapman S.B."/>
            <person name="Dewar J."/>
            <person name="Goldberg J."/>
            <person name="Griggs A."/>
            <person name="Gujja S."/>
            <person name="Hansen M."/>
            <person name="Howarth C."/>
            <person name="Imamovic A."/>
            <person name="Larimer J."/>
            <person name="McCowan C."/>
            <person name="Murphy C."/>
            <person name="Pearson M."/>
            <person name="Priest M."/>
            <person name="Roberts A."/>
            <person name="Saif S."/>
            <person name="Shea T."/>
            <person name="Sykes S."/>
            <person name="Wortman J."/>
            <person name="Nusbaum C."/>
            <person name="Birren B."/>
        </authorList>
    </citation>
    <scope>NUCLEOTIDE SEQUENCE</scope>
    <source>
        <strain evidence="3">CBS 10117</strain>
    </source>
</reference>
<proteinExistence type="predicted"/>
<evidence type="ECO:0000256" key="1">
    <source>
        <dbReference type="SAM" id="MobiDB-lite"/>
    </source>
</evidence>
<name>A0A1A6A1P9_9TREE</name>
<evidence type="ECO:0000313" key="3">
    <source>
        <dbReference type="EMBL" id="WWC63650.1"/>
    </source>
</evidence>
<evidence type="ECO:0000313" key="4">
    <source>
        <dbReference type="Proteomes" id="UP000078595"/>
    </source>
</evidence>
<organism evidence="2">
    <name type="scientific">Kwoniella dejecticola CBS 10117</name>
    <dbReference type="NCBI Taxonomy" id="1296121"/>
    <lineage>
        <taxon>Eukaryota</taxon>
        <taxon>Fungi</taxon>
        <taxon>Dikarya</taxon>
        <taxon>Basidiomycota</taxon>
        <taxon>Agaricomycotina</taxon>
        <taxon>Tremellomycetes</taxon>
        <taxon>Tremellales</taxon>
        <taxon>Cryptococcaceae</taxon>
        <taxon>Kwoniella</taxon>
    </lineage>
</organism>
<dbReference type="EMBL" id="CP144536">
    <property type="protein sequence ID" value="WWC63650.1"/>
    <property type="molecule type" value="Genomic_DNA"/>
</dbReference>